<dbReference type="SUPFAM" id="SSF74924">
    <property type="entry name" value="Cap-Gly domain"/>
    <property type="match status" value="1"/>
</dbReference>
<comment type="similarity">
    <text evidence="2">Belongs to the TBCE family.</text>
</comment>
<dbReference type="PANTHER" id="PTHR46652">
    <property type="entry name" value="LEUCINE-RICH REPEAT AND IQ DOMAIN-CONTAINING PROTEIN 1-RELATED"/>
    <property type="match status" value="1"/>
</dbReference>
<keyword evidence="5" id="KW-0677">Repeat</keyword>
<dbReference type="PROSITE" id="PS50245">
    <property type="entry name" value="CAP_GLY_2"/>
    <property type="match status" value="1"/>
</dbReference>
<evidence type="ECO:0000259" key="7">
    <source>
        <dbReference type="PROSITE" id="PS50245"/>
    </source>
</evidence>
<dbReference type="Pfam" id="PF01302">
    <property type="entry name" value="CAP_GLY"/>
    <property type="match status" value="1"/>
</dbReference>
<evidence type="ECO:0000256" key="5">
    <source>
        <dbReference type="ARBA" id="ARBA00022737"/>
    </source>
</evidence>
<evidence type="ECO:0000313" key="9">
    <source>
        <dbReference type="Proteomes" id="UP001485043"/>
    </source>
</evidence>
<dbReference type="PANTHER" id="PTHR46652:SF3">
    <property type="entry name" value="LEUCINE-RICH REPEAT-CONTAINING PROTEIN 9"/>
    <property type="match status" value="1"/>
</dbReference>
<dbReference type="PROSITE" id="PS51450">
    <property type="entry name" value="LRR"/>
    <property type="match status" value="2"/>
</dbReference>
<dbReference type="InterPro" id="IPR000938">
    <property type="entry name" value="CAP-Gly_domain"/>
</dbReference>
<dbReference type="InterPro" id="IPR001611">
    <property type="entry name" value="Leu-rich_rpt"/>
</dbReference>
<dbReference type="InterPro" id="IPR000626">
    <property type="entry name" value="Ubiquitin-like_dom"/>
</dbReference>
<dbReference type="EMBL" id="JALJOV010000545">
    <property type="protein sequence ID" value="KAK9862869.1"/>
    <property type="molecule type" value="Genomic_DNA"/>
</dbReference>
<evidence type="ECO:0000256" key="4">
    <source>
        <dbReference type="ARBA" id="ARBA00022614"/>
    </source>
</evidence>
<evidence type="ECO:0000256" key="1">
    <source>
        <dbReference type="ARBA" id="ARBA00004430"/>
    </source>
</evidence>
<dbReference type="Gene3D" id="2.30.30.190">
    <property type="entry name" value="CAP Gly-rich-like domain"/>
    <property type="match status" value="1"/>
</dbReference>
<dbReference type="CDD" id="cd17044">
    <property type="entry name" value="Ubl_TBCE"/>
    <property type="match status" value="1"/>
</dbReference>
<feature type="domain" description="CAP-Gly" evidence="7">
    <location>
        <begin position="21"/>
        <end position="66"/>
    </location>
</feature>
<dbReference type="Gene3D" id="3.10.20.90">
    <property type="entry name" value="Phosphatidylinositol 3-kinase Catalytic Subunit, Chain A, domain 1"/>
    <property type="match status" value="1"/>
</dbReference>
<comment type="caution">
    <text evidence="8">The sequence shown here is derived from an EMBL/GenBank/DDBJ whole genome shotgun (WGS) entry which is preliminary data.</text>
</comment>
<evidence type="ECO:0000256" key="3">
    <source>
        <dbReference type="ARBA" id="ARBA00022490"/>
    </source>
</evidence>
<dbReference type="Pfam" id="PF14560">
    <property type="entry name" value="Ubiquitin_2"/>
    <property type="match status" value="1"/>
</dbReference>
<name>A0AAW1T2A8_9CHLO</name>
<keyword evidence="9" id="KW-1185">Reference proteome</keyword>
<dbReference type="Proteomes" id="UP001485043">
    <property type="component" value="Unassembled WGS sequence"/>
</dbReference>
<dbReference type="Pfam" id="PF13855">
    <property type="entry name" value="LRR_8"/>
    <property type="match status" value="1"/>
</dbReference>
<proteinExistence type="inferred from homology"/>
<reference evidence="8 9" key="1">
    <citation type="journal article" date="2024" name="Nat. Commun.">
        <title>Phylogenomics reveals the evolutionary origins of lichenization in chlorophyte algae.</title>
        <authorList>
            <person name="Puginier C."/>
            <person name="Libourel C."/>
            <person name="Otte J."/>
            <person name="Skaloud P."/>
            <person name="Haon M."/>
            <person name="Grisel S."/>
            <person name="Petersen M."/>
            <person name="Berrin J.G."/>
            <person name="Delaux P.M."/>
            <person name="Dal Grande F."/>
            <person name="Keller J."/>
        </authorList>
    </citation>
    <scope>NUCLEOTIDE SEQUENCE [LARGE SCALE GENOMIC DNA]</scope>
    <source>
        <strain evidence="8 9">SAG 2523</strain>
    </source>
</reference>
<keyword evidence="3" id="KW-0963">Cytoplasm</keyword>
<dbReference type="GO" id="GO:0005930">
    <property type="term" value="C:axoneme"/>
    <property type="evidence" value="ECO:0007669"/>
    <property type="project" value="UniProtKB-SubCell"/>
</dbReference>
<gene>
    <name evidence="8" type="ORF">WJX84_009329</name>
</gene>
<dbReference type="SMART" id="SM01052">
    <property type="entry name" value="CAP_GLY"/>
    <property type="match status" value="1"/>
</dbReference>
<dbReference type="Gene3D" id="3.80.10.10">
    <property type="entry name" value="Ribonuclease Inhibitor"/>
    <property type="match status" value="2"/>
</dbReference>
<dbReference type="InterPro" id="IPR029071">
    <property type="entry name" value="Ubiquitin-like_domsf"/>
</dbReference>
<evidence type="ECO:0000313" key="8">
    <source>
        <dbReference type="EMBL" id="KAK9862869.1"/>
    </source>
</evidence>
<keyword evidence="6" id="KW-0143">Chaperone</keyword>
<dbReference type="SUPFAM" id="SSF54236">
    <property type="entry name" value="Ubiquitin-like"/>
    <property type="match status" value="1"/>
</dbReference>
<comment type="subcellular location">
    <subcellularLocation>
        <location evidence="1">Cytoplasm</location>
        <location evidence="1">Cytoskeleton</location>
        <location evidence="1">Cilium axoneme</location>
    </subcellularLocation>
</comment>
<accession>A0AAW1T2A8</accession>
<evidence type="ECO:0000256" key="6">
    <source>
        <dbReference type="ARBA" id="ARBA00023186"/>
    </source>
</evidence>
<dbReference type="AlphaFoldDB" id="A0AAW1T2A8"/>
<dbReference type="PROSITE" id="PS00845">
    <property type="entry name" value="CAP_GLY_1"/>
    <property type="match status" value="1"/>
</dbReference>
<dbReference type="InterPro" id="IPR044079">
    <property type="entry name" value="Ubl_TBCE"/>
</dbReference>
<dbReference type="InterPro" id="IPR036859">
    <property type="entry name" value="CAP-Gly_dom_sf"/>
</dbReference>
<evidence type="ECO:0000256" key="2">
    <source>
        <dbReference type="ARBA" id="ARBA00006286"/>
    </source>
</evidence>
<dbReference type="InterPro" id="IPR050836">
    <property type="entry name" value="SDS22/Internalin_LRR"/>
</dbReference>
<organism evidence="8 9">
    <name type="scientific">Apatococcus fuscideae</name>
    <dbReference type="NCBI Taxonomy" id="2026836"/>
    <lineage>
        <taxon>Eukaryota</taxon>
        <taxon>Viridiplantae</taxon>
        <taxon>Chlorophyta</taxon>
        <taxon>core chlorophytes</taxon>
        <taxon>Trebouxiophyceae</taxon>
        <taxon>Chlorellales</taxon>
        <taxon>Chlorellaceae</taxon>
        <taxon>Apatococcus</taxon>
    </lineage>
</organism>
<protein>
    <recommendedName>
        <fullName evidence="7">CAP-Gly domain-containing protein</fullName>
    </recommendedName>
</protein>
<keyword evidence="4" id="KW-0433">Leucine-rich repeat</keyword>
<sequence>MPLVGDRAAIEGGRLTVRFFGALNGKDGIWVGVEWDDPSRGKHDGSLDGQQYFSCCGSGPCGSFLKLEKYQQLASQGCSLGEALFERYSDTVRDEAVAVGRSSRTILTASEKPLAVQLLEHQKVQARQADLQRLERASLPAAGVAHVEGVGSVAPRLEELDLSGNLLSSFRTIHQLLYELRHLRTLNLSANLLAAHLQGAVDQQLQVLILNSACLSWTNAVSSCSMFGGLRELHLCSNGICSMDNSVSQLLPQSLEMLVLEANRISSWADIATLSHLPKLASLLLSNNQIPNVLSPCQEEGGFLALQMLTLGSNCINDWQSIARLNEYEQLRELRVSGNPVIVAGGSGSRYEVVARIGKLEKLNGSAVSAAERQDAEIRYLRRATGDIQRAGSSSLEQHSTARLQELQEKYGDLGAAAATASGPSSLGSNMLNLVLHCVANTAGRSLEPQQKKLPESMTIGKLKQLIDRLFKLPPDDQVLLVKGKTDPLPLPLDGSDTLELSYFDIQSGSSLYIEDRN</sequence>
<dbReference type="InterPro" id="IPR032675">
    <property type="entry name" value="LRR_dom_sf"/>
</dbReference>
<dbReference type="SUPFAM" id="SSF52058">
    <property type="entry name" value="L domain-like"/>
    <property type="match status" value="1"/>
</dbReference>